<keyword evidence="10" id="KW-0325">Glycoprotein</keyword>
<evidence type="ECO:0000313" key="15">
    <source>
        <dbReference type="EMBL" id="KAJ9155292.1"/>
    </source>
</evidence>
<feature type="domain" description="ER membrane protein complex subunit 1 C-terminal" evidence="13">
    <location>
        <begin position="736"/>
        <end position="965"/>
    </location>
</feature>
<dbReference type="Gene3D" id="2.130.10.10">
    <property type="entry name" value="YVTN repeat-like/Quinoprotein amine dehydrogenase"/>
    <property type="match status" value="1"/>
</dbReference>
<evidence type="ECO:0000256" key="3">
    <source>
        <dbReference type="ARBA" id="ARBA00011276"/>
    </source>
</evidence>
<feature type="domain" description="EMC1 first beta-propeller" evidence="14">
    <location>
        <begin position="20"/>
        <end position="418"/>
    </location>
</feature>
<evidence type="ECO:0000313" key="16">
    <source>
        <dbReference type="Proteomes" id="UP001174694"/>
    </source>
</evidence>
<dbReference type="SUPFAM" id="SSF50998">
    <property type="entry name" value="Quinoprotein alcohol dehydrogenase-like"/>
    <property type="match status" value="1"/>
</dbReference>
<organism evidence="15 16">
    <name type="scientific">Pleurostoma richardsiae</name>
    <dbReference type="NCBI Taxonomy" id="41990"/>
    <lineage>
        <taxon>Eukaryota</taxon>
        <taxon>Fungi</taxon>
        <taxon>Dikarya</taxon>
        <taxon>Ascomycota</taxon>
        <taxon>Pezizomycotina</taxon>
        <taxon>Sordariomycetes</taxon>
        <taxon>Sordariomycetidae</taxon>
        <taxon>Calosphaeriales</taxon>
        <taxon>Pleurostomataceae</taxon>
        <taxon>Pleurostoma</taxon>
    </lineage>
</organism>
<keyword evidence="16" id="KW-1185">Reference proteome</keyword>
<evidence type="ECO:0000256" key="8">
    <source>
        <dbReference type="ARBA" id="ARBA00022989"/>
    </source>
</evidence>
<gene>
    <name evidence="15" type="ORF">NKR23_g1888</name>
</gene>
<dbReference type="AlphaFoldDB" id="A0AA38SBD8"/>
<keyword evidence="8 11" id="KW-1133">Transmembrane helix</keyword>
<keyword evidence="9 11" id="KW-0472">Membrane</keyword>
<evidence type="ECO:0000259" key="13">
    <source>
        <dbReference type="Pfam" id="PF07774"/>
    </source>
</evidence>
<dbReference type="InterPro" id="IPR011047">
    <property type="entry name" value="Quinoprotein_ADH-like_sf"/>
</dbReference>
<dbReference type="InterPro" id="IPR011678">
    <property type="entry name" value="EMC1_C"/>
</dbReference>
<evidence type="ECO:0000256" key="10">
    <source>
        <dbReference type="ARBA" id="ARBA00023180"/>
    </source>
</evidence>
<evidence type="ECO:0000256" key="4">
    <source>
        <dbReference type="ARBA" id="ARBA00020824"/>
    </source>
</evidence>
<feature type="signal peptide" evidence="12">
    <location>
        <begin position="1"/>
        <end position="20"/>
    </location>
</feature>
<dbReference type="GO" id="GO:0072546">
    <property type="term" value="C:EMC complex"/>
    <property type="evidence" value="ECO:0007669"/>
    <property type="project" value="InterPro"/>
</dbReference>
<sequence length="969" mass="104814">MLPLSISALLLAALPSTVRAVFQDEVGHIDYHYELLGVPQSETTFFHKPRREDKASLLYTLSDVGVLGAVNPSSGAVIWRQPVAGNITNGGGFLRAGEGESWLAGAYGSSVHAWDAVGGRNLWWVDFAGEVKDLEIMELTEGNRKDILVLFEEAGSTILRRLHGTDGSVVWEFKETTKDLPLQVSTNVEKVFVVSLHGTLTSYTLRVSVIDTLTGKRLDELPIGTKHEVTSEKDVMFVGANMAAPIVAWTDASLTRLKINVLGTKGKQEFPLPPDTVSVEIHSPHLVQSQPHFLVHSRTISGHRGEVYHVNLKTHAITKAYDLPLLPGPGAFATTSEGANVYFTRVTANELILTSSTSHGILGRWPLKTGKYDAHAVHGVSEVVKKSEDSFAVRSAVVTDADDWVIVRNGELAWSRPEGLTGAVAAAFAEVPEAAEFAKTLEAEAHSNPWSAYVHRVQRHIDDLQGLPDYLASIPQRLLGSILGTDVTSKKEGLAKDSFGFNKLVIVATRRGRLYGLDAGNHGKMLWNKKAFSLESGETWDVKGIYADDAQSLVDVRGAKGDYIVVKPDTGVTVDSTPPGSSPVVQGSAIVEGSEGKWLLPIGLGGDVEDVPAARAPKQIVVVRRTDTELAGLKFVPKETYAAEEITWIFSLPASQRIANVATRSPHDPVASIGRVLGDRSVKYKYLNPNTVVVAAADDAASTLTVYLLDTVSGQILASATHEGVDTQKPVECALSENWYVCSFFGEYNLKSNPTQFLKGYHISVTDLYESDLANDRGPLGDAANFSSIEPVDRPTGPALPSVVSQSFILAAPVSALTVTQTRQGITSRQLLAYLPDTHSIIGIPRSVLEPRRPVGRDPTPAEMEEGLMKYLPSIEMDPKLILTHERDVLGVQKIITAPAIVESTSLVFAYGIDVFGTRVAPSFTFDILGKGFNKLSLVSTVLALMAGVFALAPIVRKKQINTRWNAPL</sequence>
<dbReference type="Pfam" id="PF07774">
    <property type="entry name" value="EMC1_C"/>
    <property type="match status" value="1"/>
</dbReference>
<dbReference type="Proteomes" id="UP001174694">
    <property type="component" value="Unassembled WGS sequence"/>
</dbReference>
<evidence type="ECO:0000256" key="11">
    <source>
        <dbReference type="SAM" id="Phobius"/>
    </source>
</evidence>
<protein>
    <recommendedName>
        <fullName evidence="4">ER membrane protein complex subunit 1</fullName>
    </recommendedName>
</protein>
<feature type="chain" id="PRO_5041286891" description="ER membrane protein complex subunit 1" evidence="12">
    <location>
        <begin position="21"/>
        <end position="969"/>
    </location>
</feature>
<evidence type="ECO:0000256" key="9">
    <source>
        <dbReference type="ARBA" id="ARBA00023136"/>
    </source>
</evidence>
<keyword evidence="5 11" id="KW-0812">Transmembrane</keyword>
<evidence type="ECO:0000259" key="14">
    <source>
        <dbReference type="Pfam" id="PF25293"/>
    </source>
</evidence>
<evidence type="ECO:0000256" key="6">
    <source>
        <dbReference type="ARBA" id="ARBA00022729"/>
    </source>
</evidence>
<evidence type="ECO:0000256" key="12">
    <source>
        <dbReference type="SAM" id="SignalP"/>
    </source>
</evidence>
<dbReference type="GO" id="GO:0034975">
    <property type="term" value="P:protein folding in endoplasmic reticulum"/>
    <property type="evidence" value="ECO:0007669"/>
    <property type="project" value="TreeGrafter"/>
</dbReference>
<keyword evidence="6 12" id="KW-0732">Signal</keyword>
<evidence type="ECO:0000256" key="1">
    <source>
        <dbReference type="ARBA" id="ARBA00004115"/>
    </source>
</evidence>
<feature type="transmembrane region" description="Helical" evidence="11">
    <location>
        <begin position="936"/>
        <end position="956"/>
    </location>
</feature>
<comment type="similarity">
    <text evidence="2">Belongs to the EMC1 family.</text>
</comment>
<reference evidence="15" key="1">
    <citation type="submission" date="2022-07" db="EMBL/GenBank/DDBJ databases">
        <title>Fungi with potential for degradation of polypropylene.</title>
        <authorList>
            <person name="Gostincar C."/>
        </authorList>
    </citation>
    <scope>NUCLEOTIDE SEQUENCE</scope>
    <source>
        <strain evidence="15">EXF-13308</strain>
    </source>
</reference>
<name>A0AA38SBD8_9PEZI</name>
<dbReference type="Pfam" id="PF25293">
    <property type="entry name" value="Beta-prop_EMC1_N"/>
    <property type="match status" value="1"/>
</dbReference>
<comment type="subcellular location">
    <subcellularLocation>
        <location evidence="1">Endoplasmic reticulum membrane</location>
        <topology evidence="1">Single-pass type I membrane protein</topology>
    </subcellularLocation>
</comment>
<keyword evidence="7" id="KW-0256">Endoplasmic reticulum</keyword>
<dbReference type="InterPro" id="IPR026895">
    <property type="entry name" value="EMC1"/>
</dbReference>
<evidence type="ECO:0000256" key="7">
    <source>
        <dbReference type="ARBA" id="ARBA00022824"/>
    </source>
</evidence>
<comment type="caution">
    <text evidence="15">The sequence shown here is derived from an EMBL/GenBank/DDBJ whole genome shotgun (WGS) entry which is preliminary data.</text>
</comment>
<dbReference type="PANTHER" id="PTHR21573">
    <property type="entry name" value="ER MEMBRANE PROTEIN COMPLEX SUBUNIT 1"/>
    <property type="match status" value="1"/>
</dbReference>
<evidence type="ECO:0000256" key="5">
    <source>
        <dbReference type="ARBA" id="ARBA00022692"/>
    </source>
</evidence>
<accession>A0AA38SBD8</accession>
<proteinExistence type="inferred from homology"/>
<comment type="subunit">
    <text evidence="3">Component of the ER membrane protein complex (EMC).</text>
</comment>
<dbReference type="InterPro" id="IPR058545">
    <property type="entry name" value="Beta-prop_EMC1_1st"/>
</dbReference>
<dbReference type="InterPro" id="IPR015943">
    <property type="entry name" value="WD40/YVTN_repeat-like_dom_sf"/>
</dbReference>
<evidence type="ECO:0000256" key="2">
    <source>
        <dbReference type="ARBA" id="ARBA00007904"/>
    </source>
</evidence>
<dbReference type="PANTHER" id="PTHR21573:SF0">
    <property type="entry name" value="ER MEMBRANE PROTEIN COMPLEX SUBUNIT 1"/>
    <property type="match status" value="1"/>
</dbReference>
<dbReference type="EMBL" id="JANBVO010000003">
    <property type="protein sequence ID" value="KAJ9155292.1"/>
    <property type="molecule type" value="Genomic_DNA"/>
</dbReference>